<sequence length="395" mass="42737">MKTRLSRREALLLPLAAGLSTAAGAETGKRAGALAPNLAKGFNLPDQAPARAGRSPREETLRRLRTLGMTHVRLPVVAEYMLARFSGPATIASALDDLDRAIERLLGIGYSVSVDLHPASDFNALHQRDPQSAHQALLEGWPILAKRIGRWPQERIFAELLNEPATTDDIWRPFAEQLAMVVRAILPKTYILAGPAPYHRIEALAGWRPFADDRIVYVCHFYDPMMFTHQGATWEQNAPWGRGGGVPFPSAAGDPTLLALARAAEKKGDAGLANELRNMAARAWNANAISAQFAALGRWSAQHSAPVIVNEFGVLKDKAKRADRLAWLAATRAAVEAQGFGWAHWDYDTSFGLLDDLGVIDEGVVQALLGDKARSVAPSVSATSPMMTGSDSGTK</sequence>
<protein>
    <recommendedName>
        <fullName evidence="12">Exo-1,3-beta-glucanase D</fullName>
    </recommendedName>
</protein>
<keyword evidence="9 13" id="KW-0326">Glycosidase</keyword>
<feature type="signal peptide" evidence="14">
    <location>
        <begin position="1"/>
        <end position="25"/>
    </location>
</feature>
<evidence type="ECO:0000256" key="3">
    <source>
        <dbReference type="ARBA" id="ARBA00022692"/>
    </source>
</evidence>
<evidence type="ECO:0000256" key="5">
    <source>
        <dbReference type="ARBA" id="ARBA00022968"/>
    </source>
</evidence>
<evidence type="ECO:0000256" key="10">
    <source>
        <dbReference type="ARBA" id="ARBA00023316"/>
    </source>
</evidence>
<keyword evidence="10" id="KW-0961">Cell wall biogenesis/degradation</keyword>
<gene>
    <name evidence="16" type="ORF">SS37A_22340</name>
</gene>
<proteinExistence type="inferred from homology"/>
<evidence type="ECO:0000256" key="11">
    <source>
        <dbReference type="ARBA" id="ARBA00037126"/>
    </source>
</evidence>
<dbReference type="SUPFAM" id="SSF51445">
    <property type="entry name" value="(Trans)glycosidases"/>
    <property type="match status" value="1"/>
</dbReference>
<evidence type="ECO:0000256" key="2">
    <source>
        <dbReference type="ARBA" id="ARBA00022475"/>
    </source>
</evidence>
<keyword evidence="6" id="KW-1133">Transmembrane helix</keyword>
<evidence type="ECO:0000256" key="12">
    <source>
        <dbReference type="ARBA" id="ARBA00041260"/>
    </source>
</evidence>
<keyword evidence="2" id="KW-1003">Cell membrane</keyword>
<evidence type="ECO:0000256" key="4">
    <source>
        <dbReference type="ARBA" id="ARBA00022801"/>
    </source>
</evidence>
<evidence type="ECO:0000313" key="16">
    <source>
        <dbReference type="EMBL" id="BDV34705.1"/>
    </source>
</evidence>
<dbReference type="EMBL" id="AP027142">
    <property type="protein sequence ID" value="BDV34705.1"/>
    <property type="molecule type" value="Genomic_DNA"/>
</dbReference>
<evidence type="ECO:0000313" key="17">
    <source>
        <dbReference type="Proteomes" id="UP001317629"/>
    </source>
</evidence>
<dbReference type="Pfam" id="PF00150">
    <property type="entry name" value="Cellulase"/>
    <property type="match status" value="1"/>
</dbReference>
<comment type="similarity">
    <text evidence="13">Belongs to the glycosyl hydrolase 5 (cellulase A) family.</text>
</comment>
<dbReference type="InterPro" id="IPR050386">
    <property type="entry name" value="Glycosyl_hydrolase_5"/>
</dbReference>
<feature type="chain" id="PRO_5045827260" description="Exo-1,3-beta-glucanase D" evidence="14">
    <location>
        <begin position="26"/>
        <end position="395"/>
    </location>
</feature>
<dbReference type="InterPro" id="IPR001547">
    <property type="entry name" value="Glyco_hydro_5"/>
</dbReference>
<keyword evidence="8" id="KW-0325">Glycoprotein</keyword>
<dbReference type="Proteomes" id="UP001317629">
    <property type="component" value="Chromosome"/>
</dbReference>
<evidence type="ECO:0000256" key="9">
    <source>
        <dbReference type="ARBA" id="ARBA00023295"/>
    </source>
</evidence>
<dbReference type="RefSeq" id="WP_281927958.1">
    <property type="nucleotide sequence ID" value="NZ_AP027142.1"/>
</dbReference>
<keyword evidence="3" id="KW-0812">Transmembrane</keyword>
<organism evidence="16 17">
    <name type="scientific">Methylocystis iwaonis</name>
    <dbReference type="NCBI Taxonomy" id="2885079"/>
    <lineage>
        <taxon>Bacteria</taxon>
        <taxon>Pseudomonadati</taxon>
        <taxon>Pseudomonadota</taxon>
        <taxon>Alphaproteobacteria</taxon>
        <taxon>Hyphomicrobiales</taxon>
        <taxon>Methylocystaceae</taxon>
        <taxon>Methylocystis</taxon>
    </lineage>
</organism>
<keyword evidence="4 13" id="KW-0378">Hydrolase</keyword>
<dbReference type="Gene3D" id="3.20.20.80">
    <property type="entry name" value="Glycosidases"/>
    <property type="match status" value="1"/>
</dbReference>
<feature type="domain" description="Glycoside hydrolase family 5" evidence="15">
    <location>
        <begin position="56"/>
        <end position="348"/>
    </location>
</feature>
<dbReference type="InterPro" id="IPR017853">
    <property type="entry name" value="GH"/>
</dbReference>
<keyword evidence="5" id="KW-0735">Signal-anchor</keyword>
<reference evidence="16 17" key="1">
    <citation type="journal article" date="2023" name="Int. J. Syst. Evol. Microbiol.">
        <title>Methylocystis iwaonis sp. nov., a type II methane-oxidizing bacterium from surface soil of a rice paddy field in Japan, and emended description of the genus Methylocystis (ex Whittenbury et al. 1970) Bowman et al. 1993.</title>
        <authorList>
            <person name="Kaise H."/>
            <person name="Sawadogo J.B."/>
            <person name="Alam M.S."/>
            <person name="Ueno C."/>
            <person name="Dianou D."/>
            <person name="Shinjo R."/>
            <person name="Asakawa S."/>
        </authorList>
    </citation>
    <scope>NUCLEOTIDE SEQUENCE [LARGE SCALE GENOMIC DNA]</scope>
    <source>
        <strain evidence="16 17">SS37A-Re</strain>
    </source>
</reference>
<dbReference type="PANTHER" id="PTHR31297">
    <property type="entry name" value="GLUCAN ENDO-1,6-BETA-GLUCOSIDASE B"/>
    <property type="match status" value="1"/>
</dbReference>
<name>A0ABN6VHB9_9HYPH</name>
<evidence type="ECO:0000256" key="6">
    <source>
        <dbReference type="ARBA" id="ARBA00022989"/>
    </source>
</evidence>
<comment type="function">
    <text evidence="11">Glucosidase involved in the degradation of cellulosic biomass. Active on lichenan.</text>
</comment>
<keyword evidence="7" id="KW-0472">Membrane</keyword>
<evidence type="ECO:0000259" key="15">
    <source>
        <dbReference type="Pfam" id="PF00150"/>
    </source>
</evidence>
<dbReference type="PANTHER" id="PTHR31297:SF34">
    <property type="entry name" value="GLUCAN 1,3-BETA-GLUCOSIDASE 2"/>
    <property type="match status" value="1"/>
</dbReference>
<keyword evidence="14" id="KW-0732">Signal</keyword>
<dbReference type="InterPro" id="IPR006311">
    <property type="entry name" value="TAT_signal"/>
</dbReference>
<comment type="subcellular location">
    <subcellularLocation>
        <location evidence="1">Cell membrane</location>
        <topology evidence="1">Single-pass type II membrane protein</topology>
    </subcellularLocation>
</comment>
<evidence type="ECO:0000256" key="14">
    <source>
        <dbReference type="SAM" id="SignalP"/>
    </source>
</evidence>
<keyword evidence="17" id="KW-1185">Reference proteome</keyword>
<evidence type="ECO:0000256" key="13">
    <source>
        <dbReference type="RuleBase" id="RU361153"/>
    </source>
</evidence>
<dbReference type="PROSITE" id="PS51318">
    <property type="entry name" value="TAT"/>
    <property type="match status" value="1"/>
</dbReference>
<evidence type="ECO:0000256" key="7">
    <source>
        <dbReference type="ARBA" id="ARBA00023136"/>
    </source>
</evidence>
<evidence type="ECO:0000256" key="8">
    <source>
        <dbReference type="ARBA" id="ARBA00023180"/>
    </source>
</evidence>
<accession>A0ABN6VHB9</accession>
<evidence type="ECO:0000256" key="1">
    <source>
        <dbReference type="ARBA" id="ARBA00004401"/>
    </source>
</evidence>